<dbReference type="EMBL" id="FXZC01000006">
    <property type="protein sequence ID" value="SMX94009.1"/>
    <property type="molecule type" value="Genomic_DNA"/>
</dbReference>
<gene>
    <name evidence="1" type="ORF">BC102111_02837</name>
</gene>
<reference evidence="1 2" key="1">
    <citation type="submission" date="2017-03" db="EMBL/GenBank/DDBJ databases">
        <authorList>
            <person name="Afonso C.L."/>
            <person name="Miller P.J."/>
            <person name="Scott M.A."/>
            <person name="Spackman E."/>
            <person name="Goraichik I."/>
            <person name="Dimitrov K.M."/>
            <person name="Suarez D.L."/>
            <person name="Swayne D.E."/>
        </authorList>
    </citation>
    <scope>NUCLEOTIDE SEQUENCE [LARGE SCALE GENOMIC DNA]</scope>
    <source>
        <strain evidence="1 2">CIP 102111</strain>
    </source>
</reference>
<protein>
    <submittedName>
        <fullName evidence="1">Uncharacterized protein</fullName>
    </submittedName>
</protein>
<dbReference type="Proteomes" id="UP000234333">
    <property type="component" value="Unassembled WGS sequence"/>
</dbReference>
<organism evidence="1 2">
    <name type="scientific">Brevibacterium casei CIP 102111</name>
    <dbReference type="NCBI Taxonomy" id="1255625"/>
    <lineage>
        <taxon>Bacteria</taxon>
        <taxon>Bacillati</taxon>
        <taxon>Actinomycetota</taxon>
        <taxon>Actinomycetes</taxon>
        <taxon>Micrococcales</taxon>
        <taxon>Brevibacteriaceae</taxon>
        <taxon>Brevibacterium</taxon>
    </lineage>
</organism>
<accession>A0A2H1K2U0</accession>
<evidence type="ECO:0000313" key="2">
    <source>
        <dbReference type="Proteomes" id="UP000234333"/>
    </source>
</evidence>
<name>A0A2H1K2U0_9MICO</name>
<evidence type="ECO:0000313" key="1">
    <source>
        <dbReference type="EMBL" id="SMX94009.1"/>
    </source>
</evidence>
<dbReference type="AlphaFoldDB" id="A0A2H1K2U0"/>
<sequence>MRRKSWAFSDTTIVDSDIRIAPTDIGSPNPTRASTPAASGTEIRLYPAAYHRFCFILR</sequence>
<proteinExistence type="predicted"/>